<dbReference type="Proteomes" id="UP000230750">
    <property type="component" value="Unassembled WGS sequence"/>
</dbReference>
<evidence type="ECO:0000313" key="4">
    <source>
        <dbReference type="Proteomes" id="UP000230750"/>
    </source>
</evidence>
<sequence>MENRSSRRTGSKRETKPDTTPGANQNSPRQPLQSEAPAQQSESIPLRETPASLLSLTNINIRASDEQTTAVRKKYSDPLTIDDKKQILIDGLKEKYKVHYDAVKPIPYIQDRLYCVNNIFVESGVVALIGSATSSGPDASWEHSDSYKDIFNDPRRRSNRRIIEGEPGYGKSTLTLQLAYDWCNGVQDSSLAEVEILILLRLRQLVNVPSIYKAIKRFLVPKEHRVQERDIKEILESCKSVAFQLDGYDEYQGRDTKSNGEESDVERIIMSKMFQESDVTLTTRYLPREYDEAKFKRFKLTGFDETARDEYIRKAVCGDDEQAIAKVKKGLRENVILDDLCQIPLFFSMFSHMTHEIEGFQKFKSVTDFLRYAMHCFHSHTRNKSNDFNTKEYSKFFETIT</sequence>
<feature type="region of interest" description="Disordered" evidence="1">
    <location>
        <begin position="1"/>
        <end position="47"/>
    </location>
</feature>
<dbReference type="Pfam" id="PF05729">
    <property type="entry name" value="NACHT"/>
    <property type="match status" value="1"/>
</dbReference>
<dbReference type="AlphaFoldDB" id="A0A2G8JEA3"/>
<keyword evidence="4" id="KW-1185">Reference proteome</keyword>
<dbReference type="InterPro" id="IPR027417">
    <property type="entry name" value="P-loop_NTPase"/>
</dbReference>
<dbReference type="STRING" id="307972.A0A2G8JEA3"/>
<dbReference type="PANTHER" id="PTHR46312:SF2">
    <property type="entry name" value="NUCLEOTIDE-BINDING OLIGOMERIZATION DOMAIN-CONTAINING PROTEIN 2-LIKE"/>
    <property type="match status" value="1"/>
</dbReference>
<accession>A0A2G8JEA3</accession>
<evidence type="ECO:0000259" key="2">
    <source>
        <dbReference type="Pfam" id="PF05729"/>
    </source>
</evidence>
<gene>
    <name evidence="3" type="ORF">BSL78_29139</name>
</gene>
<organism evidence="3 4">
    <name type="scientific">Stichopus japonicus</name>
    <name type="common">Sea cucumber</name>
    <dbReference type="NCBI Taxonomy" id="307972"/>
    <lineage>
        <taxon>Eukaryota</taxon>
        <taxon>Metazoa</taxon>
        <taxon>Echinodermata</taxon>
        <taxon>Eleutherozoa</taxon>
        <taxon>Echinozoa</taxon>
        <taxon>Holothuroidea</taxon>
        <taxon>Aspidochirotacea</taxon>
        <taxon>Aspidochirotida</taxon>
        <taxon>Stichopodidae</taxon>
        <taxon>Apostichopus</taxon>
    </lineage>
</organism>
<feature type="domain" description="NACHT" evidence="2">
    <location>
        <begin position="162"/>
        <end position="315"/>
    </location>
</feature>
<protein>
    <submittedName>
        <fullName evidence="3">Putative NLR family CARD domain-containing protein 4</fullName>
    </submittedName>
</protein>
<dbReference type="InterPro" id="IPR007111">
    <property type="entry name" value="NACHT_NTPase"/>
</dbReference>
<evidence type="ECO:0000256" key="1">
    <source>
        <dbReference type="SAM" id="MobiDB-lite"/>
    </source>
</evidence>
<dbReference type="OrthoDB" id="120976at2759"/>
<evidence type="ECO:0000313" key="3">
    <source>
        <dbReference type="EMBL" id="PIK34039.1"/>
    </source>
</evidence>
<reference evidence="3 4" key="1">
    <citation type="journal article" date="2017" name="PLoS Biol.">
        <title>The sea cucumber genome provides insights into morphological evolution and visceral regeneration.</title>
        <authorList>
            <person name="Zhang X."/>
            <person name="Sun L."/>
            <person name="Yuan J."/>
            <person name="Sun Y."/>
            <person name="Gao Y."/>
            <person name="Zhang L."/>
            <person name="Li S."/>
            <person name="Dai H."/>
            <person name="Hamel J.F."/>
            <person name="Liu C."/>
            <person name="Yu Y."/>
            <person name="Liu S."/>
            <person name="Lin W."/>
            <person name="Guo K."/>
            <person name="Jin S."/>
            <person name="Xu P."/>
            <person name="Storey K.B."/>
            <person name="Huan P."/>
            <person name="Zhang T."/>
            <person name="Zhou Y."/>
            <person name="Zhang J."/>
            <person name="Lin C."/>
            <person name="Li X."/>
            <person name="Xing L."/>
            <person name="Huo D."/>
            <person name="Sun M."/>
            <person name="Wang L."/>
            <person name="Mercier A."/>
            <person name="Li F."/>
            <person name="Yang H."/>
            <person name="Xiang J."/>
        </authorList>
    </citation>
    <scope>NUCLEOTIDE SEQUENCE [LARGE SCALE GENOMIC DNA]</scope>
    <source>
        <strain evidence="3">Shaxun</strain>
        <tissue evidence="3">Muscle</tissue>
    </source>
</reference>
<proteinExistence type="predicted"/>
<feature type="compositionally biased region" description="Polar residues" evidence="1">
    <location>
        <begin position="21"/>
        <end position="43"/>
    </location>
</feature>
<name>A0A2G8JEA3_STIJA</name>
<feature type="compositionally biased region" description="Basic and acidic residues" evidence="1">
    <location>
        <begin position="1"/>
        <end position="17"/>
    </location>
</feature>
<dbReference type="EMBL" id="MRZV01002309">
    <property type="protein sequence ID" value="PIK34039.1"/>
    <property type="molecule type" value="Genomic_DNA"/>
</dbReference>
<dbReference type="PANTHER" id="PTHR46312">
    <property type="entry name" value="NACHT DOMAIN-CONTAINING PROTEIN"/>
    <property type="match status" value="1"/>
</dbReference>
<dbReference type="Gene3D" id="3.40.50.300">
    <property type="entry name" value="P-loop containing nucleotide triphosphate hydrolases"/>
    <property type="match status" value="1"/>
</dbReference>
<comment type="caution">
    <text evidence="3">The sequence shown here is derived from an EMBL/GenBank/DDBJ whole genome shotgun (WGS) entry which is preliminary data.</text>
</comment>